<protein>
    <submittedName>
        <fullName evidence="1">Uncharacterized protein</fullName>
    </submittedName>
</protein>
<reference evidence="2" key="1">
    <citation type="submission" date="2016-06" db="EMBL/GenBank/DDBJ databases">
        <title>Parallel loss of symbiosis genes in relatives of nitrogen-fixing non-legume Parasponia.</title>
        <authorList>
            <person name="Van Velzen R."/>
            <person name="Holmer R."/>
            <person name="Bu F."/>
            <person name="Rutten L."/>
            <person name="Van Zeijl A."/>
            <person name="Liu W."/>
            <person name="Santuari L."/>
            <person name="Cao Q."/>
            <person name="Sharma T."/>
            <person name="Shen D."/>
            <person name="Roswanjaya Y."/>
            <person name="Wardhani T."/>
            <person name="Kalhor M.S."/>
            <person name="Jansen J."/>
            <person name="Van den Hoogen J."/>
            <person name="Gungor B."/>
            <person name="Hartog M."/>
            <person name="Hontelez J."/>
            <person name="Verver J."/>
            <person name="Yang W.-C."/>
            <person name="Schijlen E."/>
            <person name="Repin R."/>
            <person name="Schilthuizen M."/>
            <person name="Schranz E."/>
            <person name="Heidstra R."/>
            <person name="Miyata K."/>
            <person name="Fedorova E."/>
            <person name="Kohlen W."/>
            <person name="Bisseling T."/>
            <person name="Smit S."/>
            <person name="Geurts R."/>
        </authorList>
    </citation>
    <scope>NUCLEOTIDE SEQUENCE [LARGE SCALE GENOMIC DNA]</scope>
    <source>
        <strain evidence="2">cv. WU1-14</strain>
    </source>
</reference>
<sequence length="149" mass="17378">MAEARMNNIFEVKYRFDAERGLLWEEIRLLRLEIRSLVEENKKQNEDEKKFQKLVLDILYSKVEKPSLSELPEVCKDNELRNKTAYKSSKEESSPLVSGSCGDSHMKKHLLISNNIDVELSIDCNISNRDYLNWIKRVKLEDGSSDKVV</sequence>
<accession>A0A2P5DR55</accession>
<dbReference type="Proteomes" id="UP000237105">
    <property type="component" value="Unassembled WGS sequence"/>
</dbReference>
<gene>
    <name evidence="1" type="ORF">PanWU01x14_040240</name>
</gene>
<organism evidence="1 2">
    <name type="scientific">Parasponia andersonii</name>
    <name type="common">Sponia andersonii</name>
    <dbReference type="NCBI Taxonomy" id="3476"/>
    <lineage>
        <taxon>Eukaryota</taxon>
        <taxon>Viridiplantae</taxon>
        <taxon>Streptophyta</taxon>
        <taxon>Embryophyta</taxon>
        <taxon>Tracheophyta</taxon>
        <taxon>Spermatophyta</taxon>
        <taxon>Magnoliopsida</taxon>
        <taxon>eudicotyledons</taxon>
        <taxon>Gunneridae</taxon>
        <taxon>Pentapetalae</taxon>
        <taxon>rosids</taxon>
        <taxon>fabids</taxon>
        <taxon>Rosales</taxon>
        <taxon>Cannabaceae</taxon>
        <taxon>Parasponia</taxon>
    </lineage>
</organism>
<proteinExistence type="predicted"/>
<evidence type="ECO:0000313" key="2">
    <source>
        <dbReference type="Proteomes" id="UP000237105"/>
    </source>
</evidence>
<dbReference type="AlphaFoldDB" id="A0A2P5DR55"/>
<keyword evidence="2" id="KW-1185">Reference proteome</keyword>
<evidence type="ECO:0000313" key="1">
    <source>
        <dbReference type="EMBL" id="PON75764.1"/>
    </source>
</evidence>
<comment type="caution">
    <text evidence="1">The sequence shown here is derived from an EMBL/GenBank/DDBJ whole genome shotgun (WGS) entry which is preliminary data.</text>
</comment>
<name>A0A2P5DR55_PARAD</name>
<dbReference type="EMBL" id="JXTB01000022">
    <property type="protein sequence ID" value="PON75764.1"/>
    <property type="molecule type" value="Genomic_DNA"/>
</dbReference>